<reference evidence="4" key="1">
    <citation type="journal article" date="2015" name="Nat. Genet.">
        <title>The genome and transcriptome of the zoonotic hookworm Ancylostoma ceylanicum identify infection-specific gene families.</title>
        <authorList>
            <person name="Schwarz E.M."/>
            <person name="Hu Y."/>
            <person name="Antoshechkin I."/>
            <person name="Miller M.M."/>
            <person name="Sternberg P.W."/>
            <person name="Aroian R.V."/>
        </authorList>
    </citation>
    <scope>NUCLEOTIDE SEQUENCE</scope>
    <source>
        <strain evidence="4">HY135</strain>
    </source>
</reference>
<gene>
    <name evidence="3" type="primary">Acey_s0008.g295</name>
    <name evidence="3" type="ORF">Y032_0008g295</name>
</gene>
<evidence type="ECO:0000256" key="2">
    <source>
        <dbReference type="SAM" id="Phobius"/>
    </source>
</evidence>
<dbReference type="AlphaFoldDB" id="A0A016VL91"/>
<feature type="region of interest" description="Disordered" evidence="1">
    <location>
        <begin position="137"/>
        <end position="175"/>
    </location>
</feature>
<feature type="transmembrane region" description="Helical" evidence="2">
    <location>
        <begin position="75"/>
        <end position="98"/>
    </location>
</feature>
<evidence type="ECO:0000313" key="4">
    <source>
        <dbReference type="Proteomes" id="UP000024635"/>
    </source>
</evidence>
<accession>A0A016VL91</accession>
<keyword evidence="2" id="KW-0472">Membrane</keyword>
<organism evidence="3 4">
    <name type="scientific">Ancylostoma ceylanicum</name>
    <dbReference type="NCBI Taxonomy" id="53326"/>
    <lineage>
        <taxon>Eukaryota</taxon>
        <taxon>Metazoa</taxon>
        <taxon>Ecdysozoa</taxon>
        <taxon>Nematoda</taxon>
        <taxon>Chromadorea</taxon>
        <taxon>Rhabditida</taxon>
        <taxon>Rhabditina</taxon>
        <taxon>Rhabditomorpha</taxon>
        <taxon>Strongyloidea</taxon>
        <taxon>Ancylostomatidae</taxon>
        <taxon>Ancylostomatinae</taxon>
        <taxon>Ancylostoma</taxon>
    </lineage>
</organism>
<dbReference type="OrthoDB" id="5876015at2759"/>
<feature type="compositionally biased region" description="Basic and acidic residues" evidence="1">
    <location>
        <begin position="211"/>
        <end position="222"/>
    </location>
</feature>
<comment type="caution">
    <text evidence="3">The sequence shown here is derived from an EMBL/GenBank/DDBJ whole genome shotgun (WGS) entry which is preliminary data.</text>
</comment>
<proteinExistence type="predicted"/>
<sequence length="375" mass="42625">MGCSTFLQDIRRVHFHITDSTRRCLHGCMVLTLNSTEEVENENVSIVFSTTSMASVLSLPKRKSIERSEEERNKILIIAAALGIVFFVVFLLFCFVAAQLTKRKDREKEKERRARRLRALRRIKLRLRNIEKAKEAKEAKRKKALDDDQDVKSEPGSDPREVKEKVGKTRKKKSYSDVLGAGEIGDKVDRELWKRRRQAYDNMGEMDYDWESERAPKNEAKHSNVKGSTESSEEKQRGSKDAGQTGDEKPKGSKEAVKTGDEKPKGSKEAVKTGEEKPKGSKEAVKTGEEERKGSKEAAKSNEDIPRPALDDGGKKSTYKVGNLKCRILRLASVLMKQLVRVGETNEFRRKQASMSISVHMRVVLFQEIKYSIYV</sequence>
<protein>
    <submittedName>
        <fullName evidence="3">Uncharacterized protein</fullName>
    </submittedName>
</protein>
<feature type="region of interest" description="Disordered" evidence="1">
    <location>
        <begin position="211"/>
        <end position="317"/>
    </location>
</feature>
<dbReference type="EMBL" id="JARK01001344">
    <property type="protein sequence ID" value="EYC28026.1"/>
    <property type="molecule type" value="Genomic_DNA"/>
</dbReference>
<evidence type="ECO:0000313" key="3">
    <source>
        <dbReference type="EMBL" id="EYC28026.1"/>
    </source>
</evidence>
<keyword evidence="4" id="KW-1185">Reference proteome</keyword>
<feature type="compositionally biased region" description="Basic and acidic residues" evidence="1">
    <location>
        <begin position="137"/>
        <end position="167"/>
    </location>
</feature>
<keyword evidence="2" id="KW-0812">Transmembrane</keyword>
<feature type="compositionally biased region" description="Basic and acidic residues" evidence="1">
    <location>
        <begin position="232"/>
        <end position="315"/>
    </location>
</feature>
<keyword evidence="2" id="KW-1133">Transmembrane helix</keyword>
<dbReference type="Proteomes" id="UP000024635">
    <property type="component" value="Unassembled WGS sequence"/>
</dbReference>
<evidence type="ECO:0000256" key="1">
    <source>
        <dbReference type="SAM" id="MobiDB-lite"/>
    </source>
</evidence>
<name>A0A016VL91_9BILA</name>